<evidence type="ECO:0000256" key="1">
    <source>
        <dbReference type="SAM" id="Phobius"/>
    </source>
</evidence>
<dbReference type="InterPro" id="IPR009721">
    <property type="entry name" value="O-acyltransferase_WSD1_C"/>
</dbReference>
<sequence length="525" mass="59385">MQFNQVVVQLINVVLLAVIILSLPVLLAILALFQVHRQIVAQLLAAKYGSSFRGLMEGSDVVWAGQQRSSKAMVNALLLFEKPARLSDDCGGYDFIEILRHRLKRHQADGSYQKMFWERRFQWGYYFWKEQELPLWADRYVKELDTVPNRSCLSRMELCTLIGSISSRDCNGTSWELLVGRQPLRRESGGSSEMLYPDFFDSVEKHVWNPDTANQPDTALSFLTWRNLCRMAFYSPRFLINEILFKRERNSFVGAEPSENKIVCWIGADSGQANCTTPVINVIKNVKRSLAGCSFTDVFLTAFASSLRTYWSRKGVPIPPCVTIAVMRRFERETKEIQLRNRSTAVLKTLPVAALDHCRPIDDCCNASKAELLSQINAVRSPDDATQAAANALLTHLIVSYLPELLPAPIVRLLFSRSQFTIGLSNIPAFGGNVSMENYTLRETTFWVPNVENNLFGLTLMSTDGRLQIGAIADRRIMGCVEELDGLLNDTLIFHVQLHPPVVIDANSTQQQNHVENQCESFWAH</sequence>
<keyword evidence="4" id="KW-1185">Reference proteome</keyword>
<feature type="domain" description="O-acyltransferase WSD1 C-terminal" evidence="2">
    <location>
        <begin position="372"/>
        <end position="484"/>
    </location>
</feature>
<reference evidence="3" key="2">
    <citation type="submission" date="2020-05" db="UniProtKB">
        <authorList>
            <consortium name="EnsemblMetazoa"/>
        </authorList>
    </citation>
    <scope>IDENTIFICATION</scope>
    <source>
        <strain evidence="3">A-37</strain>
    </source>
</reference>
<dbReference type="Pfam" id="PF06974">
    <property type="entry name" value="WS_DGAT_C"/>
    <property type="match status" value="1"/>
</dbReference>
<dbReference type="EnsemblMetazoa" id="ACUA003726-RA">
    <property type="protein sequence ID" value="ACUA003726-PA"/>
    <property type="gene ID" value="ACUA003726"/>
</dbReference>
<feature type="transmembrane region" description="Helical" evidence="1">
    <location>
        <begin position="6"/>
        <end position="33"/>
    </location>
</feature>
<name>A0A182LWN0_9DIPT</name>
<keyword evidence="1" id="KW-1133">Transmembrane helix</keyword>
<organism evidence="3 4">
    <name type="scientific">Anopheles culicifacies</name>
    <dbReference type="NCBI Taxonomy" id="139723"/>
    <lineage>
        <taxon>Eukaryota</taxon>
        <taxon>Metazoa</taxon>
        <taxon>Ecdysozoa</taxon>
        <taxon>Arthropoda</taxon>
        <taxon>Hexapoda</taxon>
        <taxon>Insecta</taxon>
        <taxon>Pterygota</taxon>
        <taxon>Neoptera</taxon>
        <taxon>Endopterygota</taxon>
        <taxon>Diptera</taxon>
        <taxon>Nematocera</taxon>
        <taxon>Culicoidea</taxon>
        <taxon>Culicidae</taxon>
        <taxon>Anophelinae</taxon>
        <taxon>Anopheles</taxon>
        <taxon>culicifacies species complex</taxon>
    </lineage>
</organism>
<dbReference type="EMBL" id="AXCM01001085">
    <property type="status" value="NOT_ANNOTATED_CDS"/>
    <property type="molecule type" value="Genomic_DNA"/>
</dbReference>
<evidence type="ECO:0000259" key="2">
    <source>
        <dbReference type="Pfam" id="PF06974"/>
    </source>
</evidence>
<reference evidence="4" key="1">
    <citation type="submission" date="2013-09" db="EMBL/GenBank/DDBJ databases">
        <title>The Genome Sequence of Anopheles culicifacies species A.</title>
        <authorList>
            <consortium name="The Broad Institute Genomics Platform"/>
            <person name="Neafsey D.E."/>
            <person name="Besansky N."/>
            <person name="Howell P."/>
            <person name="Walton C."/>
            <person name="Young S.K."/>
            <person name="Zeng Q."/>
            <person name="Gargeya S."/>
            <person name="Fitzgerald M."/>
            <person name="Haas B."/>
            <person name="Abouelleil A."/>
            <person name="Allen A.W."/>
            <person name="Alvarado L."/>
            <person name="Arachchi H.M."/>
            <person name="Berlin A.M."/>
            <person name="Chapman S.B."/>
            <person name="Gainer-Dewar J."/>
            <person name="Goldberg J."/>
            <person name="Griggs A."/>
            <person name="Gujja S."/>
            <person name="Hansen M."/>
            <person name="Howarth C."/>
            <person name="Imamovic A."/>
            <person name="Ireland A."/>
            <person name="Larimer J."/>
            <person name="McCowan C."/>
            <person name="Murphy C."/>
            <person name="Pearson M."/>
            <person name="Poon T.W."/>
            <person name="Priest M."/>
            <person name="Roberts A."/>
            <person name="Saif S."/>
            <person name="Shea T."/>
            <person name="Sisk P."/>
            <person name="Sykes S."/>
            <person name="Wortman J."/>
            <person name="Nusbaum C."/>
            <person name="Birren B."/>
        </authorList>
    </citation>
    <scope>NUCLEOTIDE SEQUENCE [LARGE SCALE GENOMIC DNA]</scope>
    <source>
        <strain evidence="4">A-37</strain>
    </source>
</reference>
<dbReference type="AlphaFoldDB" id="A0A182LWN0"/>
<dbReference type="STRING" id="139723.A0A182LWN0"/>
<accession>A0A182LWN0</accession>
<keyword evidence="1" id="KW-0812">Transmembrane</keyword>
<proteinExistence type="predicted"/>
<evidence type="ECO:0000313" key="3">
    <source>
        <dbReference type="EnsemblMetazoa" id="ACUA003726-PA"/>
    </source>
</evidence>
<keyword evidence="1" id="KW-0472">Membrane</keyword>
<dbReference type="VEuPathDB" id="VectorBase:ACUA003726"/>
<protein>
    <recommendedName>
        <fullName evidence="2">O-acyltransferase WSD1 C-terminal domain-containing protein</fullName>
    </recommendedName>
</protein>
<dbReference type="Proteomes" id="UP000075883">
    <property type="component" value="Unassembled WGS sequence"/>
</dbReference>
<evidence type="ECO:0000313" key="4">
    <source>
        <dbReference type="Proteomes" id="UP000075883"/>
    </source>
</evidence>